<organism evidence="1 2">
    <name type="scientific">Legionella quinlivanii</name>
    <dbReference type="NCBI Taxonomy" id="45073"/>
    <lineage>
        <taxon>Bacteria</taxon>
        <taxon>Pseudomonadati</taxon>
        <taxon>Pseudomonadota</taxon>
        <taxon>Gammaproteobacteria</taxon>
        <taxon>Legionellales</taxon>
        <taxon>Legionellaceae</taxon>
        <taxon>Legionella</taxon>
    </lineage>
</organism>
<sequence length="116" mass="13887">MSDNVVWIFKNVKKSLVEQQNEMLLSLGQGCEEDAFDQFIKNYDFGKLPREQPTVTLEDEIVKAFSKNSHYDEWLHYISQMKSDMDKNLKDKSTVVLTYKEWLIEFFKQRNLLREL</sequence>
<dbReference type="AlphaFoldDB" id="A0A364LGA3"/>
<dbReference type="Proteomes" id="UP000249458">
    <property type="component" value="Unassembled WGS sequence"/>
</dbReference>
<gene>
    <name evidence="1" type="ORF">B1207_14575</name>
</gene>
<accession>A0A364LGA3</accession>
<evidence type="ECO:0000313" key="1">
    <source>
        <dbReference type="EMBL" id="RAP34914.1"/>
    </source>
</evidence>
<reference evidence="1 2" key="1">
    <citation type="submission" date="2017-02" db="EMBL/GenBank/DDBJ databases">
        <title>Legionella quilivanii strain from human: case report and whole genome sequencing analysis.</title>
        <authorList>
            <person name="Lalancette C."/>
            <person name="Leduc J.-M."/>
            <person name="Levesque S."/>
            <person name="Fournier E."/>
            <person name="Saoud J."/>
            <person name="Faucher S.P."/>
            <person name="Bernard K."/>
            <person name="Martineau C."/>
            <person name="Longtin J."/>
        </authorList>
    </citation>
    <scope>NUCLEOTIDE SEQUENCE [LARGE SCALE GENOMIC DNA]</scope>
    <source>
        <strain evidence="1 2">ID143958</strain>
    </source>
</reference>
<dbReference type="EMBL" id="MVJN01000013">
    <property type="protein sequence ID" value="RAP34914.1"/>
    <property type="molecule type" value="Genomic_DNA"/>
</dbReference>
<name>A0A364LGA3_9GAMM</name>
<evidence type="ECO:0000313" key="2">
    <source>
        <dbReference type="Proteomes" id="UP000249458"/>
    </source>
</evidence>
<dbReference type="RefSeq" id="WP_112220624.1">
    <property type="nucleotide sequence ID" value="NZ_MVJN01000013.1"/>
</dbReference>
<proteinExistence type="predicted"/>
<comment type="caution">
    <text evidence="1">The sequence shown here is derived from an EMBL/GenBank/DDBJ whole genome shotgun (WGS) entry which is preliminary data.</text>
</comment>
<protein>
    <submittedName>
        <fullName evidence="1">Uncharacterized protein</fullName>
    </submittedName>
</protein>